<accession>A0ACD5IRY7</accession>
<evidence type="ECO:0000313" key="2">
    <source>
        <dbReference type="Proteomes" id="UP000244623"/>
    </source>
</evidence>
<protein>
    <submittedName>
        <fullName evidence="1">N(4)-acetylcytidine aminohydrolase</fullName>
    </submittedName>
</protein>
<dbReference type="Proteomes" id="UP000244623">
    <property type="component" value="Chromosome"/>
</dbReference>
<sequence>MMKNDITFYTRFQQDILAGTKTITIRDESEAHFTPGQRLRTGRYEDNGYFCTLEVLSVTPVTLAQLNDEHARQENMTLAELKHVITAIYPGLNDFYVIAFKKVAE</sequence>
<name>A0ACD5IRY7_9ENTR</name>
<evidence type="ECO:0000313" key="1">
    <source>
        <dbReference type="EMBL" id="XSF53638.1"/>
    </source>
</evidence>
<organism evidence="1 2">
    <name type="scientific">Cronobacter turicensis</name>
    <dbReference type="NCBI Taxonomy" id="413502"/>
    <lineage>
        <taxon>Bacteria</taxon>
        <taxon>Pseudomonadati</taxon>
        <taxon>Pseudomonadota</taxon>
        <taxon>Gammaproteobacteria</taxon>
        <taxon>Enterobacterales</taxon>
        <taxon>Enterobacteriaceae</taxon>
        <taxon>Cronobacter</taxon>
    </lineage>
</organism>
<reference evidence="1" key="1">
    <citation type="submission" date="2025-05" db="EMBL/GenBank/DDBJ databases">
        <title>FDA Reference Genome datasets for Cronobacter.</title>
        <authorList>
            <person name="Gopinath G.R."/>
        </authorList>
    </citation>
    <scope>NUCLEOTIDE SEQUENCE</scope>
    <source>
        <strain evidence="1">MOD1-Sh41s</strain>
    </source>
</reference>
<dbReference type="EMBL" id="CP187984">
    <property type="protein sequence ID" value="XSF53638.1"/>
    <property type="molecule type" value="Genomic_DNA"/>
</dbReference>
<gene>
    <name evidence="1" type="primary">yqfB</name>
    <name evidence="1" type="ORF">BS411_017120</name>
</gene>
<proteinExistence type="predicted"/>